<dbReference type="Proteomes" id="UP000000483">
    <property type="component" value="Chromosome"/>
</dbReference>
<dbReference type="CDD" id="cd02038">
    <property type="entry name" value="FlhG-like"/>
    <property type="match status" value="1"/>
</dbReference>
<dbReference type="RefSeq" id="WP_013705261.1">
    <property type="nucleotide sequence ID" value="NC_015388.1"/>
</dbReference>
<dbReference type="InterPro" id="IPR027417">
    <property type="entry name" value="P-loop_NTPase"/>
</dbReference>
<dbReference type="InterPro" id="IPR025501">
    <property type="entry name" value="MinD_FleN"/>
</dbReference>
<dbReference type="GO" id="GO:0009898">
    <property type="term" value="C:cytoplasmic side of plasma membrane"/>
    <property type="evidence" value="ECO:0007669"/>
    <property type="project" value="TreeGrafter"/>
</dbReference>
<dbReference type="SUPFAM" id="SSF52540">
    <property type="entry name" value="P-loop containing nucleoside triphosphate hydrolases"/>
    <property type="match status" value="1"/>
</dbReference>
<dbReference type="OrthoDB" id="9773088at2"/>
<dbReference type="Gene3D" id="3.40.50.300">
    <property type="entry name" value="P-loop containing nucleotide triphosphate hydrolases"/>
    <property type="match status" value="1"/>
</dbReference>
<gene>
    <name evidence="5" type="ordered locus">Desac_0256</name>
</gene>
<dbReference type="GO" id="GO:0016887">
    <property type="term" value="F:ATP hydrolysis activity"/>
    <property type="evidence" value="ECO:0007669"/>
    <property type="project" value="TreeGrafter"/>
</dbReference>
<keyword evidence="2 3" id="KW-0067">ATP-binding</keyword>
<dbReference type="HOGENOM" id="CLU_037612_0_0_7"/>
<reference evidence="5 6" key="1">
    <citation type="journal article" date="2011" name="Stand. Genomic Sci.">
        <title>Complete genome sequence of the acetate-degrading sulfate reducer Desulfobacca acetoxidans type strain (ASRB2).</title>
        <authorList>
            <person name="Goker M."/>
            <person name="Teshima H."/>
            <person name="Lapidus A."/>
            <person name="Nolan M."/>
            <person name="Lucas S."/>
            <person name="Hammon N."/>
            <person name="Deshpande S."/>
            <person name="Cheng J.F."/>
            <person name="Tapia R."/>
            <person name="Han C."/>
            <person name="Goodwin L."/>
            <person name="Pitluck S."/>
            <person name="Huntemann M."/>
            <person name="Liolios K."/>
            <person name="Ivanova N."/>
            <person name="Pagani I."/>
            <person name="Mavromatis K."/>
            <person name="Ovchinikova G."/>
            <person name="Pati A."/>
            <person name="Chen A."/>
            <person name="Palaniappan K."/>
            <person name="Land M."/>
            <person name="Hauser L."/>
            <person name="Brambilla E.M."/>
            <person name="Rohde M."/>
            <person name="Spring S."/>
            <person name="Detter J.C."/>
            <person name="Woyke T."/>
            <person name="Bristow J."/>
            <person name="Eisen J.A."/>
            <person name="Markowitz V."/>
            <person name="Hugenholtz P."/>
            <person name="Kyrpides N.C."/>
            <person name="Klenk H.P."/>
        </authorList>
    </citation>
    <scope>NUCLEOTIDE SEQUENCE [LARGE SCALE GENOMIC DNA]</scope>
    <source>
        <strain evidence="6">ATCC 700848 / DSM 11109 / ASRB2</strain>
    </source>
</reference>
<evidence type="ECO:0000256" key="3">
    <source>
        <dbReference type="PIRSR" id="PIRSR003092-1"/>
    </source>
</evidence>
<evidence type="ECO:0000313" key="5">
    <source>
        <dbReference type="EMBL" id="AEB08148.1"/>
    </source>
</evidence>
<dbReference type="InterPro" id="IPR002586">
    <property type="entry name" value="CobQ/CobB/MinD/ParA_Nub-bd_dom"/>
</dbReference>
<reference evidence="6" key="2">
    <citation type="submission" date="2011-03" db="EMBL/GenBank/DDBJ databases">
        <title>The complete genome of Desulfobacca acetoxidans DSM 11109.</title>
        <authorList>
            <consortium name="US DOE Joint Genome Institute (JGI-PGF)"/>
            <person name="Lucas S."/>
            <person name="Copeland A."/>
            <person name="Lapidus A."/>
            <person name="Bruce D."/>
            <person name="Goodwin L."/>
            <person name="Pitluck S."/>
            <person name="Peters L."/>
            <person name="Kyrpides N."/>
            <person name="Mavromatis K."/>
            <person name="Ivanova N."/>
            <person name="Ovchinnikova G."/>
            <person name="Teshima H."/>
            <person name="Detter J.C."/>
            <person name="Han C."/>
            <person name="Land M."/>
            <person name="Hauser L."/>
            <person name="Markowitz V."/>
            <person name="Cheng J.-F."/>
            <person name="Hugenholtz P."/>
            <person name="Woyke T."/>
            <person name="Wu D."/>
            <person name="Spring S."/>
            <person name="Schueler E."/>
            <person name="Brambilla E."/>
            <person name="Klenk H.-P."/>
            <person name="Eisen J.A."/>
        </authorList>
    </citation>
    <scope>NUCLEOTIDE SEQUENCE [LARGE SCALE GENOMIC DNA]</scope>
    <source>
        <strain evidence="6">ATCC 700848 / DSM 11109 / ASRB2</strain>
    </source>
</reference>
<evidence type="ECO:0000256" key="1">
    <source>
        <dbReference type="ARBA" id="ARBA00022741"/>
    </source>
</evidence>
<dbReference type="InterPro" id="IPR050625">
    <property type="entry name" value="ParA/MinD_ATPase"/>
</dbReference>
<dbReference type="GO" id="GO:0005829">
    <property type="term" value="C:cytosol"/>
    <property type="evidence" value="ECO:0007669"/>
    <property type="project" value="TreeGrafter"/>
</dbReference>
<dbReference type="PIRSF" id="PIRSF003092">
    <property type="entry name" value="MinD"/>
    <property type="match status" value="1"/>
</dbReference>
<evidence type="ECO:0000259" key="4">
    <source>
        <dbReference type="Pfam" id="PF01656"/>
    </source>
</evidence>
<dbReference type="EMBL" id="CP002629">
    <property type="protein sequence ID" value="AEB08148.1"/>
    <property type="molecule type" value="Genomic_DNA"/>
</dbReference>
<dbReference type="PANTHER" id="PTHR43384:SF4">
    <property type="entry name" value="CELLULOSE BIOSYNTHESIS PROTEIN BCSQ-RELATED"/>
    <property type="match status" value="1"/>
</dbReference>
<feature type="binding site" evidence="3">
    <location>
        <begin position="37"/>
        <end position="44"/>
    </location>
    <ligand>
        <name>ATP</name>
        <dbReference type="ChEBI" id="CHEBI:30616"/>
    </ligand>
</feature>
<name>F2NEF8_DESAR</name>
<keyword evidence="1 3" id="KW-0547">Nucleotide-binding</keyword>
<evidence type="ECO:0000256" key="2">
    <source>
        <dbReference type="ARBA" id="ARBA00022840"/>
    </source>
</evidence>
<sequence>MNREAALLMEHEVRWPKGNTRLKPRPVCRVIAVTSGKGGVGKSSIVVNLGLALTRLGQRVLLLDADLGLANLDILLGLTPLYTIADVFSGHKTLAEVIMAGPEGMQILPAASGVMESAELNQAQKLFLLGELDNLSENFDYLLVDTGAGISANVLYFNLGAQERIVVADHEPTSVVDAYALIKVLATKYSEKRFKLLFNKITHPGEAQRTYDQLSKVVDRFLSGSVIIDYLGFIPRDEAMPRSISLQKAAVDIFSTSPASLAFSNLARTLVLQEPDTATDGNIKFCWQRLTHSPHQ</sequence>
<dbReference type="eggNOG" id="COG0455">
    <property type="taxonomic scope" value="Bacteria"/>
</dbReference>
<dbReference type="InterPro" id="IPR033875">
    <property type="entry name" value="FlhG"/>
</dbReference>
<dbReference type="GO" id="GO:0005524">
    <property type="term" value="F:ATP binding"/>
    <property type="evidence" value="ECO:0007669"/>
    <property type="project" value="UniProtKB-KW"/>
</dbReference>
<organism evidence="5 6">
    <name type="scientific">Desulfobacca acetoxidans (strain ATCC 700848 / DSM 11109 / ASRB2)</name>
    <dbReference type="NCBI Taxonomy" id="880072"/>
    <lineage>
        <taxon>Bacteria</taxon>
        <taxon>Pseudomonadati</taxon>
        <taxon>Thermodesulfobacteriota</taxon>
        <taxon>Desulfobaccia</taxon>
        <taxon>Desulfobaccales</taxon>
        <taxon>Desulfobaccaceae</taxon>
        <taxon>Desulfobacca</taxon>
    </lineage>
</organism>
<dbReference type="PANTHER" id="PTHR43384">
    <property type="entry name" value="SEPTUM SITE-DETERMINING PROTEIN MIND HOMOLOG, CHLOROPLASTIC-RELATED"/>
    <property type="match status" value="1"/>
</dbReference>
<dbReference type="KEGG" id="dao:Desac_0256"/>
<keyword evidence="6" id="KW-1185">Reference proteome</keyword>
<proteinExistence type="predicted"/>
<protein>
    <submittedName>
        <fullName evidence="5">Cobyrinic acid ac-diamide synthase</fullName>
    </submittedName>
</protein>
<dbReference type="STRING" id="880072.Desac_0256"/>
<dbReference type="AlphaFoldDB" id="F2NEF8"/>
<accession>F2NEF8</accession>
<evidence type="ECO:0000313" key="6">
    <source>
        <dbReference type="Proteomes" id="UP000000483"/>
    </source>
</evidence>
<feature type="domain" description="CobQ/CobB/MinD/ParA nucleotide binding" evidence="4">
    <location>
        <begin position="31"/>
        <end position="245"/>
    </location>
</feature>
<dbReference type="GO" id="GO:0051782">
    <property type="term" value="P:negative regulation of cell division"/>
    <property type="evidence" value="ECO:0007669"/>
    <property type="project" value="TreeGrafter"/>
</dbReference>
<dbReference type="Pfam" id="PF01656">
    <property type="entry name" value="CbiA"/>
    <property type="match status" value="1"/>
</dbReference>